<keyword evidence="3" id="KW-1185">Reference proteome</keyword>
<reference evidence="2 3" key="1">
    <citation type="submission" date="2019-12" db="EMBL/GenBank/DDBJ databases">
        <authorList>
            <person name="Kun Z."/>
        </authorList>
    </citation>
    <scope>NUCLEOTIDE SEQUENCE [LARGE SCALE GENOMIC DNA]</scope>
    <source>
        <strain evidence="2 3">YIM 123512</strain>
    </source>
</reference>
<accession>A0A6L7EXP5</accession>
<feature type="transmembrane region" description="Helical" evidence="1">
    <location>
        <begin position="21"/>
        <end position="42"/>
    </location>
</feature>
<dbReference type="RefSeq" id="WP_160875640.1">
    <property type="nucleotide sequence ID" value="NZ_WUEK01000002.1"/>
</dbReference>
<protein>
    <submittedName>
        <fullName evidence="2">Uncharacterized protein</fullName>
    </submittedName>
</protein>
<keyword evidence="1" id="KW-0812">Transmembrane</keyword>
<keyword evidence="1" id="KW-1133">Transmembrane helix</keyword>
<feature type="transmembrane region" description="Helical" evidence="1">
    <location>
        <begin position="219"/>
        <end position="245"/>
    </location>
</feature>
<name>A0A6L7EXP5_9ACTN</name>
<evidence type="ECO:0000313" key="2">
    <source>
        <dbReference type="EMBL" id="MXG88869.1"/>
    </source>
</evidence>
<organism evidence="2 3">
    <name type="scientific">Nocardioides flavescens</name>
    <dbReference type="NCBI Taxonomy" id="2691959"/>
    <lineage>
        <taxon>Bacteria</taxon>
        <taxon>Bacillati</taxon>
        <taxon>Actinomycetota</taxon>
        <taxon>Actinomycetes</taxon>
        <taxon>Propionibacteriales</taxon>
        <taxon>Nocardioidaceae</taxon>
        <taxon>Nocardioides</taxon>
    </lineage>
</organism>
<feature type="transmembrane region" description="Helical" evidence="1">
    <location>
        <begin position="84"/>
        <end position="108"/>
    </location>
</feature>
<dbReference type="Proteomes" id="UP000473325">
    <property type="component" value="Unassembled WGS sequence"/>
</dbReference>
<gene>
    <name evidence="2" type="ORF">GRQ65_04820</name>
</gene>
<feature type="transmembrane region" description="Helical" evidence="1">
    <location>
        <begin position="120"/>
        <end position="143"/>
    </location>
</feature>
<sequence length="256" mass="25501">MTARERPRRSGAGRSGAAWSGAAVLAGVAAFVWLPAAVAGLVPGAPDGAAGAQAALGPALSAYLEGTDPRFPPDLQTLVDYWRVWHAVKIVVTAGLVLVLVASARATWAGWVRVGGAARRLVATVATGLVPVAGLLLVVNVQATAAPSIALLPLSDASPGHEIEAGRPPVAALLDDVEVYHLSLVVAAAVAALASAGAVRLAVRARRGRARGARERTALGAVVVVAASAASAFVAVAALSAIALADPVQALQDALG</sequence>
<proteinExistence type="predicted"/>
<evidence type="ECO:0000313" key="3">
    <source>
        <dbReference type="Proteomes" id="UP000473325"/>
    </source>
</evidence>
<comment type="caution">
    <text evidence="2">The sequence shown here is derived from an EMBL/GenBank/DDBJ whole genome shotgun (WGS) entry which is preliminary data.</text>
</comment>
<evidence type="ECO:0000256" key="1">
    <source>
        <dbReference type="SAM" id="Phobius"/>
    </source>
</evidence>
<dbReference type="AlphaFoldDB" id="A0A6L7EXP5"/>
<keyword evidence="1" id="KW-0472">Membrane</keyword>
<dbReference type="EMBL" id="WUEK01000002">
    <property type="protein sequence ID" value="MXG88869.1"/>
    <property type="molecule type" value="Genomic_DNA"/>
</dbReference>
<feature type="transmembrane region" description="Helical" evidence="1">
    <location>
        <begin position="179"/>
        <end position="199"/>
    </location>
</feature>